<protein>
    <submittedName>
        <fullName evidence="1">Uncharacterized protein</fullName>
    </submittedName>
</protein>
<dbReference type="AlphaFoldDB" id="A0A3P7MZG0"/>
<keyword evidence="2" id="KW-1185">Reference proteome</keyword>
<dbReference type="EMBL" id="UYRV01113121">
    <property type="protein sequence ID" value="VDN28007.1"/>
    <property type="molecule type" value="Genomic_DNA"/>
</dbReference>
<organism evidence="1 2">
    <name type="scientific">Cylicostephanus goldi</name>
    <name type="common">Nematode worm</name>
    <dbReference type="NCBI Taxonomy" id="71465"/>
    <lineage>
        <taxon>Eukaryota</taxon>
        <taxon>Metazoa</taxon>
        <taxon>Ecdysozoa</taxon>
        <taxon>Nematoda</taxon>
        <taxon>Chromadorea</taxon>
        <taxon>Rhabditida</taxon>
        <taxon>Rhabditina</taxon>
        <taxon>Rhabditomorpha</taxon>
        <taxon>Strongyloidea</taxon>
        <taxon>Strongylidae</taxon>
        <taxon>Cylicostephanus</taxon>
    </lineage>
</organism>
<gene>
    <name evidence="1" type="ORF">CGOC_LOCUS10826</name>
</gene>
<dbReference type="Proteomes" id="UP000271889">
    <property type="component" value="Unassembled WGS sequence"/>
</dbReference>
<name>A0A3P7MZG0_CYLGO</name>
<proteinExistence type="predicted"/>
<accession>A0A3P7MZG0</accession>
<evidence type="ECO:0000313" key="1">
    <source>
        <dbReference type="EMBL" id="VDN28007.1"/>
    </source>
</evidence>
<reference evidence="1 2" key="1">
    <citation type="submission" date="2018-11" db="EMBL/GenBank/DDBJ databases">
        <authorList>
            <consortium name="Pathogen Informatics"/>
        </authorList>
    </citation>
    <scope>NUCLEOTIDE SEQUENCE [LARGE SCALE GENOMIC DNA]</scope>
</reference>
<evidence type="ECO:0000313" key="2">
    <source>
        <dbReference type="Proteomes" id="UP000271889"/>
    </source>
</evidence>
<sequence length="40" mass="4625">MLNQQNSTIIVFGGTEEEVTPFVRKGQKLPRLYKIQDQFA</sequence>